<organism evidence="1 2">
    <name type="scientific">Lentinula edodes</name>
    <name type="common">Shiitake mushroom</name>
    <name type="synonym">Lentinus edodes</name>
    <dbReference type="NCBI Taxonomy" id="5353"/>
    <lineage>
        <taxon>Eukaryota</taxon>
        <taxon>Fungi</taxon>
        <taxon>Dikarya</taxon>
        <taxon>Basidiomycota</taxon>
        <taxon>Agaricomycotina</taxon>
        <taxon>Agaricomycetes</taxon>
        <taxon>Agaricomycetidae</taxon>
        <taxon>Agaricales</taxon>
        <taxon>Marasmiineae</taxon>
        <taxon>Omphalotaceae</taxon>
        <taxon>Lentinula</taxon>
    </lineage>
</organism>
<keyword evidence="2" id="KW-1185">Reference proteome</keyword>
<proteinExistence type="predicted"/>
<gene>
    <name evidence="1" type="ORF">LENED_000929</name>
</gene>
<dbReference type="Proteomes" id="UP000188533">
    <property type="component" value="Unassembled WGS sequence"/>
</dbReference>
<reference evidence="1 2" key="1">
    <citation type="submission" date="2016-08" db="EMBL/GenBank/DDBJ databases">
        <authorList>
            <consortium name="Lentinula edodes genome sequencing consortium"/>
            <person name="Sakamoto Y."/>
            <person name="Nakade K."/>
            <person name="Sato S."/>
            <person name="Yoshida Y."/>
            <person name="Miyazaki K."/>
            <person name="Natsume S."/>
            <person name="Konno N."/>
        </authorList>
    </citation>
    <scope>NUCLEOTIDE SEQUENCE [LARGE SCALE GENOMIC DNA]</scope>
    <source>
        <strain evidence="1 2">NBRC 111202</strain>
    </source>
</reference>
<dbReference type="EMBL" id="BDGU01000014">
    <property type="protein sequence ID" value="GAV99471.1"/>
    <property type="molecule type" value="Genomic_DNA"/>
</dbReference>
<dbReference type="AlphaFoldDB" id="A0A1Q3DWT6"/>
<reference evidence="1 2" key="2">
    <citation type="submission" date="2017-02" db="EMBL/GenBank/DDBJ databases">
        <title>A genome survey and senescence transcriptome analysis in Lentinula edodes.</title>
        <authorList>
            <person name="Sakamoto Y."/>
            <person name="Nakade K."/>
            <person name="Sato S."/>
            <person name="Yoshida Y."/>
            <person name="Miyazaki K."/>
            <person name="Natsume S."/>
            <person name="Konno N."/>
        </authorList>
    </citation>
    <scope>NUCLEOTIDE SEQUENCE [LARGE SCALE GENOMIC DNA]</scope>
    <source>
        <strain evidence="1 2">NBRC 111202</strain>
    </source>
</reference>
<evidence type="ECO:0000313" key="2">
    <source>
        <dbReference type="Proteomes" id="UP000188533"/>
    </source>
</evidence>
<accession>A0A1Q3DWT6</accession>
<protein>
    <submittedName>
        <fullName evidence="1">Uncharacterized protein</fullName>
    </submittedName>
</protein>
<comment type="caution">
    <text evidence="1">The sequence shown here is derived from an EMBL/GenBank/DDBJ whole genome shotgun (WGS) entry which is preliminary data.</text>
</comment>
<name>A0A1Q3DWT6_LENED</name>
<evidence type="ECO:0000313" key="1">
    <source>
        <dbReference type="EMBL" id="GAV99471.1"/>
    </source>
</evidence>
<sequence>MRCDLSWETEQKRKCMMKQRVNWKWGECCSNMLHKRLTISTSLKQIKGAELAILHDIRNIVNTIPPYWKWDTGDPVAAVAGFLRVFLGFIINTKIVTTS</sequence>